<feature type="transmembrane region" description="Helical" evidence="1">
    <location>
        <begin position="7"/>
        <end position="30"/>
    </location>
</feature>
<organism evidence="2">
    <name type="scientific">Culex pipiens</name>
    <name type="common">House mosquito</name>
    <dbReference type="NCBI Taxonomy" id="7175"/>
    <lineage>
        <taxon>Eukaryota</taxon>
        <taxon>Metazoa</taxon>
        <taxon>Ecdysozoa</taxon>
        <taxon>Arthropoda</taxon>
        <taxon>Hexapoda</taxon>
        <taxon>Insecta</taxon>
        <taxon>Pterygota</taxon>
        <taxon>Neoptera</taxon>
        <taxon>Endopterygota</taxon>
        <taxon>Diptera</taxon>
        <taxon>Nematocera</taxon>
        <taxon>Culicoidea</taxon>
        <taxon>Culicidae</taxon>
        <taxon>Culicinae</taxon>
        <taxon>Culicini</taxon>
        <taxon>Culex</taxon>
        <taxon>Culex</taxon>
    </lineage>
</organism>
<dbReference type="AlphaFoldDB" id="A0A8D8A714"/>
<keyword evidence="1" id="KW-0812">Transmembrane</keyword>
<dbReference type="EMBL" id="HBUE01016159">
    <property type="protein sequence ID" value="CAG6450475.1"/>
    <property type="molecule type" value="Transcribed_RNA"/>
</dbReference>
<sequence length="157" mass="17866">MKSLSFFPIVGGIYAFLQIVGSISFGWSLIVALVEEPAKLEAFLLVQDIAYLVAHILLAVGILRTNVKCVKAFKLYFVMFLVQLLVLFIIVMLDEPNRLEYLWFTSEMLYHLLVATPVLLLTLWITYGVQHYVEQKCPAKAATVDDLDSNYDKQVFV</sequence>
<protein>
    <submittedName>
        <fullName evidence="2">(northern house mosquito) hypothetical protein</fullName>
    </submittedName>
</protein>
<name>A0A8D8A714_CULPI</name>
<accession>A0A8D8A714</accession>
<evidence type="ECO:0000256" key="1">
    <source>
        <dbReference type="SAM" id="Phobius"/>
    </source>
</evidence>
<keyword evidence="1" id="KW-0472">Membrane</keyword>
<feature type="transmembrane region" description="Helical" evidence="1">
    <location>
        <begin position="75"/>
        <end position="93"/>
    </location>
</feature>
<proteinExistence type="predicted"/>
<feature type="transmembrane region" description="Helical" evidence="1">
    <location>
        <begin position="42"/>
        <end position="63"/>
    </location>
</feature>
<keyword evidence="1" id="KW-1133">Transmembrane helix</keyword>
<reference evidence="2" key="1">
    <citation type="submission" date="2021-05" db="EMBL/GenBank/DDBJ databases">
        <authorList>
            <person name="Alioto T."/>
            <person name="Alioto T."/>
            <person name="Gomez Garrido J."/>
        </authorList>
    </citation>
    <scope>NUCLEOTIDE SEQUENCE</scope>
</reference>
<feature type="transmembrane region" description="Helical" evidence="1">
    <location>
        <begin position="108"/>
        <end position="127"/>
    </location>
</feature>
<evidence type="ECO:0000313" key="2">
    <source>
        <dbReference type="EMBL" id="CAG6450475.1"/>
    </source>
</evidence>